<dbReference type="SMART" id="SM00862">
    <property type="entry name" value="Trans_reg_C"/>
    <property type="match status" value="1"/>
</dbReference>
<feature type="domain" description="OmpR/PhoB-type" evidence="7">
    <location>
        <begin position="1"/>
        <end position="91"/>
    </location>
</feature>
<keyword evidence="3 6" id="KW-0238">DNA-binding</keyword>
<dbReference type="EMBL" id="JBHRZI010000015">
    <property type="protein sequence ID" value="MFC3893957.1"/>
    <property type="molecule type" value="Genomic_DNA"/>
</dbReference>
<proteinExistence type="inferred from homology"/>
<dbReference type="PROSITE" id="PS51755">
    <property type="entry name" value="OMPR_PHOB"/>
    <property type="match status" value="1"/>
</dbReference>
<dbReference type="InterPro" id="IPR001867">
    <property type="entry name" value="OmpR/PhoB-type_DNA-bd"/>
</dbReference>
<dbReference type="SMART" id="SM00028">
    <property type="entry name" value="TPR"/>
    <property type="match status" value="7"/>
</dbReference>
<evidence type="ECO:0000256" key="4">
    <source>
        <dbReference type="ARBA" id="ARBA00023163"/>
    </source>
</evidence>
<dbReference type="InterPro" id="IPR016032">
    <property type="entry name" value="Sig_transdc_resp-reg_C-effctor"/>
</dbReference>
<sequence>MLTFGVLGPLQVSRDGCAVHVNGPKQRALLATLLLRVNTVVLKSVIVDRLWGADAPPAGRTSVQMYVLRLRRMLGDGAVIETHPDGYLLRVPHDALDLTRFRDAVRAAAGAGLEDERALLGEALRCWRGPVLPDVASESLHREDVPPLAEELMRARERFFDVSLELGRHSEVIGELVRVTEEHPWHETFWAQLVEALHLGGRRADALRTYRRVRRRFTEELGVEPGARLQRAHQTALTAGDGGDPVPAHVIAQVPGGVSRFVGREDAIARLDELAFGPGAGDRTIVISGPPGVGKTSLAVHVAHRWRDRFPDGQLYVNLQGFAADPPLPVSAALTRLLGALGFGRDQMPAEVEEQAALLRSALSGSRMLLVLDNVADAGQVRPLLPGQPGCVVLITSRHDLRGMVVDPGATGLALDVLSGAESRAVLADLVGTGRAEAEPEALGRLADTCAHLPLALRIAGANLAADPGCSVTEYVTELTTRDRVSALAIDGDERSAVRAAFDQSYLRLHRDDQTLFRLLGVVPGPDVGVDAAAALAGTGTAEIRRAFDRLAAAGLLQRTAPGRCGFHDLIRSYAAGLARDDDTDDALCRLVEHYLRRATAAARVAFPVAALRDEPVDPGLSEPDAVRWLEQERHNLLAAVTWAATRPSAQRLAWRMVDVLHGYLRACGHTREAIATFVAALRVAITAGNNPARLSLLDLLGQILYNISEWERAAEHHEQMLALARELGDPGAEAEALLNIGRQIIQLGRPEEALKYLGSALELARTTGNVELELRTWNSIGNATTYAGRPDESLSAHDQALELARGLGHREHTHRCLNGRGIARWALGRLDESAADHERVLAYCRQAGQRIGEVASLACLAEVHLDARRLELAGRVAQEALTLSTEVAERRTQVNVIMVLAGVHHGLGEHVEALRAFQDTLHRAREIGFGYGECASLLGLAAAHRELGDARTAKACAEESLKLLRANHQLLLEADVLTELARDQIALGDTAAATVTATDAVEVAARHGRALAERRARAVLSELGE</sequence>
<gene>
    <name evidence="8" type="ORF">ACFOWZ_20970</name>
</gene>
<evidence type="ECO:0000313" key="9">
    <source>
        <dbReference type="Proteomes" id="UP001595690"/>
    </source>
</evidence>
<dbReference type="Pfam" id="PF13176">
    <property type="entry name" value="TPR_7"/>
    <property type="match status" value="1"/>
</dbReference>
<reference evidence="9" key="1">
    <citation type="journal article" date="2019" name="Int. J. Syst. Evol. Microbiol.">
        <title>The Global Catalogue of Microorganisms (GCM) 10K type strain sequencing project: providing services to taxonomists for standard genome sequencing and annotation.</title>
        <authorList>
            <consortium name="The Broad Institute Genomics Platform"/>
            <consortium name="The Broad Institute Genome Sequencing Center for Infectious Disease"/>
            <person name="Wu L."/>
            <person name="Ma J."/>
        </authorList>
    </citation>
    <scope>NUCLEOTIDE SEQUENCE [LARGE SCALE GENOMIC DNA]</scope>
    <source>
        <strain evidence="9">CGMCC 4.7405</strain>
    </source>
</reference>
<dbReference type="SMART" id="SM00382">
    <property type="entry name" value="AAA"/>
    <property type="match status" value="1"/>
</dbReference>
<keyword evidence="9" id="KW-1185">Reference proteome</keyword>
<dbReference type="InterPro" id="IPR019734">
    <property type="entry name" value="TPR_rpt"/>
</dbReference>
<dbReference type="InterPro" id="IPR051677">
    <property type="entry name" value="AfsR-DnrI-RedD_regulator"/>
</dbReference>
<evidence type="ECO:0000256" key="3">
    <source>
        <dbReference type="ARBA" id="ARBA00023125"/>
    </source>
</evidence>
<keyword evidence="5" id="KW-0802">TPR repeat</keyword>
<dbReference type="Gene3D" id="3.40.50.300">
    <property type="entry name" value="P-loop containing nucleotide triphosphate hydrolases"/>
    <property type="match status" value="1"/>
</dbReference>
<dbReference type="Proteomes" id="UP001595690">
    <property type="component" value="Unassembled WGS sequence"/>
</dbReference>
<dbReference type="RefSeq" id="WP_382374904.1">
    <property type="nucleotide sequence ID" value="NZ_JBHRZI010000015.1"/>
</dbReference>
<dbReference type="SUPFAM" id="SSF46894">
    <property type="entry name" value="C-terminal effector domain of the bipartite response regulators"/>
    <property type="match status" value="1"/>
</dbReference>
<keyword evidence="4" id="KW-0804">Transcription</keyword>
<evidence type="ECO:0000256" key="5">
    <source>
        <dbReference type="PROSITE-ProRule" id="PRU00339"/>
    </source>
</evidence>
<dbReference type="InterPro" id="IPR005158">
    <property type="entry name" value="BTAD"/>
</dbReference>
<keyword evidence="2" id="KW-0805">Transcription regulation</keyword>
<dbReference type="Gene3D" id="1.10.10.10">
    <property type="entry name" value="Winged helix-like DNA-binding domain superfamily/Winged helix DNA-binding domain"/>
    <property type="match status" value="1"/>
</dbReference>
<dbReference type="Gene3D" id="1.25.40.10">
    <property type="entry name" value="Tetratricopeptide repeat domain"/>
    <property type="match status" value="3"/>
</dbReference>
<dbReference type="SMART" id="SM01043">
    <property type="entry name" value="BTAD"/>
    <property type="match status" value="1"/>
</dbReference>
<evidence type="ECO:0000256" key="2">
    <source>
        <dbReference type="ARBA" id="ARBA00023015"/>
    </source>
</evidence>
<dbReference type="PANTHER" id="PTHR35807:SF1">
    <property type="entry name" value="TRANSCRIPTIONAL REGULATOR REDD"/>
    <property type="match status" value="1"/>
</dbReference>
<accession>A0ABV8BUQ6</accession>
<dbReference type="SUPFAM" id="SSF52540">
    <property type="entry name" value="P-loop containing nucleoside triphosphate hydrolases"/>
    <property type="match status" value="1"/>
</dbReference>
<evidence type="ECO:0000256" key="6">
    <source>
        <dbReference type="PROSITE-ProRule" id="PRU01091"/>
    </source>
</evidence>
<comment type="caution">
    <text evidence="8">The sequence shown here is derived from an EMBL/GenBank/DDBJ whole genome shotgun (WGS) entry which is preliminary data.</text>
</comment>
<dbReference type="Pfam" id="PF03704">
    <property type="entry name" value="BTAD"/>
    <property type="match status" value="1"/>
</dbReference>
<dbReference type="InterPro" id="IPR003593">
    <property type="entry name" value="AAA+_ATPase"/>
</dbReference>
<organism evidence="8 9">
    <name type="scientific">Lentzea rhizosphaerae</name>
    <dbReference type="NCBI Taxonomy" id="2041025"/>
    <lineage>
        <taxon>Bacteria</taxon>
        <taxon>Bacillati</taxon>
        <taxon>Actinomycetota</taxon>
        <taxon>Actinomycetes</taxon>
        <taxon>Pseudonocardiales</taxon>
        <taxon>Pseudonocardiaceae</taxon>
        <taxon>Lentzea</taxon>
    </lineage>
</organism>
<dbReference type="PRINTS" id="PR00364">
    <property type="entry name" value="DISEASERSIST"/>
</dbReference>
<feature type="repeat" description="TPR" evidence="5">
    <location>
        <begin position="735"/>
        <end position="768"/>
    </location>
</feature>
<dbReference type="InterPro" id="IPR011990">
    <property type="entry name" value="TPR-like_helical_dom_sf"/>
</dbReference>
<name>A0ABV8BUQ6_9PSEU</name>
<dbReference type="InterPro" id="IPR036388">
    <property type="entry name" value="WH-like_DNA-bd_sf"/>
</dbReference>
<dbReference type="Pfam" id="PF00486">
    <property type="entry name" value="Trans_reg_C"/>
    <property type="match status" value="1"/>
</dbReference>
<dbReference type="InterPro" id="IPR002182">
    <property type="entry name" value="NB-ARC"/>
</dbReference>
<evidence type="ECO:0000313" key="8">
    <source>
        <dbReference type="EMBL" id="MFC3893957.1"/>
    </source>
</evidence>
<dbReference type="SUPFAM" id="SSF48452">
    <property type="entry name" value="TPR-like"/>
    <property type="match status" value="3"/>
</dbReference>
<dbReference type="Pfam" id="PF13424">
    <property type="entry name" value="TPR_12"/>
    <property type="match status" value="1"/>
</dbReference>
<protein>
    <submittedName>
        <fullName evidence="8">BTAD domain-containing putative transcriptional regulator</fullName>
    </submittedName>
</protein>
<dbReference type="CDD" id="cd15831">
    <property type="entry name" value="BTAD"/>
    <property type="match status" value="1"/>
</dbReference>
<dbReference type="InterPro" id="IPR027417">
    <property type="entry name" value="P-loop_NTPase"/>
</dbReference>
<dbReference type="PANTHER" id="PTHR35807">
    <property type="entry name" value="TRANSCRIPTIONAL REGULATOR REDD-RELATED"/>
    <property type="match status" value="1"/>
</dbReference>
<comment type="similarity">
    <text evidence="1">Belongs to the AfsR/DnrI/RedD regulatory family.</text>
</comment>
<dbReference type="PROSITE" id="PS50005">
    <property type="entry name" value="TPR"/>
    <property type="match status" value="1"/>
</dbReference>
<evidence type="ECO:0000259" key="7">
    <source>
        <dbReference type="PROSITE" id="PS51755"/>
    </source>
</evidence>
<dbReference type="Pfam" id="PF00931">
    <property type="entry name" value="NB-ARC"/>
    <property type="match status" value="1"/>
</dbReference>
<feature type="DNA-binding region" description="OmpR/PhoB-type" evidence="6">
    <location>
        <begin position="1"/>
        <end position="91"/>
    </location>
</feature>
<evidence type="ECO:0000256" key="1">
    <source>
        <dbReference type="ARBA" id="ARBA00005820"/>
    </source>
</evidence>